<evidence type="ECO:0000256" key="1">
    <source>
        <dbReference type="ARBA" id="ARBA00008056"/>
    </source>
</evidence>
<protein>
    <recommendedName>
        <fullName evidence="3">Fe2OG dioxygenase domain-containing protein</fullName>
    </recommendedName>
</protein>
<comment type="caution">
    <text evidence="4">The sequence shown here is derived from an EMBL/GenBank/DDBJ whole genome shotgun (WGS) entry which is preliminary data.</text>
</comment>
<evidence type="ECO:0000259" key="3">
    <source>
        <dbReference type="PROSITE" id="PS51471"/>
    </source>
</evidence>
<gene>
    <name evidence="4" type="ORF">ABVK25_011078</name>
</gene>
<dbReference type="InterPro" id="IPR005123">
    <property type="entry name" value="Oxoglu/Fe-dep_dioxygenase_dom"/>
</dbReference>
<dbReference type="InterPro" id="IPR044861">
    <property type="entry name" value="IPNS-like_FE2OG_OXY"/>
</dbReference>
<reference evidence="4 5" key="1">
    <citation type="submission" date="2024-09" db="EMBL/GenBank/DDBJ databases">
        <title>Rethinking Asexuality: The Enigmatic Case of Functional Sexual Genes in Lepraria (Stereocaulaceae).</title>
        <authorList>
            <person name="Doellman M."/>
            <person name="Sun Y."/>
            <person name="Barcenas-Pena A."/>
            <person name="Lumbsch H.T."/>
            <person name="Grewe F."/>
        </authorList>
    </citation>
    <scope>NUCLEOTIDE SEQUENCE [LARGE SCALE GENOMIC DNA]</scope>
    <source>
        <strain evidence="4 5">Grewe 0041</strain>
    </source>
</reference>
<dbReference type="InterPro" id="IPR026992">
    <property type="entry name" value="DIOX_N"/>
</dbReference>
<dbReference type="Pfam" id="PF03171">
    <property type="entry name" value="2OG-FeII_Oxy"/>
    <property type="match status" value="1"/>
</dbReference>
<dbReference type="EMBL" id="JBHFEH010000084">
    <property type="protein sequence ID" value="KAL2048041.1"/>
    <property type="molecule type" value="Genomic_DNA"/>
</dbReference>
<evidence type="ECO:0000313" key="4">
    <source>
        <dbReference type="EMBL" id="KAL2048041.1"/>
    </source>
</evidence>
<name>A0ABR4AR45_9LECA</name>
<dbReference type="SUPFAM" id="SSF51197">
    <property type="entry name" value="Clavaminate synthase-like"/>
    <property type="match status" value="1"/>
</dbReference>
<proteinExistence type="inferred from homology"/>
<organism evidence="4 5">
    <name type="scientific">Lepraria finkii</name>
    <dbReference type="NCBI Taxonomy" id="1340010"/>
    <lineage>
        <taxon>Eukaryota</taxon>
        <taxon>Fungi</taxon>
        <taxon>Dikarya</taxon>
        <taxon>Ascomycota</taxon>
        <taxon>Pezizomycotina</taxon>
        <taxon>Lecanoromycetes</taxon>
        <taxon>OSLEUM clade</taxon>
        <taxon>Lecanoromycetidae</taxon>
        <taxon>Lecanorales</taxon>
        <taxon>Lecanorineae</taxon>
        <taxon>Stereocaulaceae</taxon>
        <taxon>Lepraria</taxon>
    </lineage>
</organism>
<sequence length="358" mass="39668">MPHFTEFNSHPPFPSDVPIAKLECISLTDLRNGNELESEALFDACKKDGFFLLDLRGDEMGEKILDDACKLFDMGKTLFDLPYEAKMEYTMGGARSVFGYKGVGLSKVDSEGTPDRCEFYGISKDDLFGLSAQLPSSDIITNSRPLLKSFLSDNYSLELLVLHHLETHLRLPSGALTSLHPLTKLSGDQVRILKYDPQPSSDRRTSLVPHTDFGSVTSLFNILGGLQVLPIGAPNTEQNWQYVRPQTGCAIINLGDSMVKWTNGLLKSAMHRVTYAPGKQAAATRWSLAYFGHAHNGALMKRMEGGVIPKLGDGVVEEALTAEDWLYVRSTSYKQEGMKEFERVVGKREEADVTPIVE</sequence>
<evidence type="ECO:0000313" key="5">
    <source>
        <dbReference type="Proteomes" id="UP001590951"/>
    </source>
</evidence>
<keyword evidence="2" id="KW-0408">Iron</keyword>
<keyword evidence="2" id="KW-0560">Oxidoreductase</keyword>
<evidence type="ECO:0000256" key="2">
    <source>
        <dbReference type="RuleBase" id="RU003682"/>
    </source>
</evidence>
<dbReference type="Pfam" id="PF14226">
    <property type="entry name" value="DIOX_N"/>
    <property type="match status" value="1"/>
</dbReference>
<dbReference type="Gene3D" id="2.60.120.330">
    <property type="entry name" value="B-lactam Antibiotic, Isopenicillin N Synthase, Chain"/>
    <property type="match status" value="1"/>
</dbReference>
<keyword evidence="2" id="KW-0479">Metal-binding</keyword>
<keyword evidence="5" id="KW-1185">Reference proteome</keyword>
<accession>A0ABR4AR45</accession>
<dbReference type="InterPro" id="IPR027443">
    <property type="entry name" value="IPNS-like_sf"/>
</dbReference>
<dbReference type="Proteomes" id="UP001590951">
    <property type="component" value="Unassembled WGS sequence"/>
</dbReference>
<dbReference type="PANTHER" id="PTHR47990">
    <property type="entry name" value="2-OXOGLUTARATE (2OG) AND FE(II)-DEPENDENT OXYGENASE SUPERFAMILY PROTEIN-RELATED"/>
    <property type="match status" value="1"/>
</dbReference>
<comment type="similarity">
    <text evidence="1 2">Belongs to the iron/ascorbate-dependent oxidoreductase family.</text>
</comment>
<dbReference type="PROSITE" id="PS51471">
    <property type="entry name" value="FE2OG_OXY"/>
    <property type="match status" value="1"/>
</dbReference>
<feature type="domain" description="Fe2OG dioxygenase" evidence="3">
    <location>
        <begin position="186"/>
        <end position="294"/>
    </location>
</feature>
<dbReference type="InterPro" id="IPR050231">
    <property type="entry name" value="Iron_ascorbate_oxido_reductase"/>
</dbReference>